<keyword evidence="3 7" id="KW-0812">Transmembrane</keyword>
<proteinExistence type="predicted"/>
<protein>
    <recommendedName>
        <fullName evidence="8">Cache domain-containing protein</fullName>
    </recommendedName>
</protein>
<evidence type="ECO:0000256" key="5">
    <source>
        <dbReference type="ARBA" id="ARBA00023136"/>
    </source>
</evidence>
<dbReference type="Pfam" id="PF02743">
    <property type="entry name" value="dCache_1"/>
    <property type="match status" value="1"/>
</dbReference>
<accession>A0A266QBJ9</accession>
<reference evidence="10" key="1">
    <citation type="submission" date="2017-05" db="EMBL/GenBank/DDBJ databases">
        <authorList>
            <person name="Barney B.M."/>
        </authorList>
    </citation>
    <scope>NUCLEOTIDE SEQUENCE [LARGE SCALE GENOMIC DNA]</scope>
    <source>
        <strain evidence="10">PSBB022</strain>
    </source>
</reference>
<comment type="caution">
    <text evidence="9">The sequence shown here is derived from an EMBL/GenBank/DDBJ whole genome shotgun (WGS) entry which is preliminary data.</text>
</comment>
<dbReference type="Proteomes" id="UP000216101">
    <property type="component" value="Unassembled WGS sequence"/>
</dbReference>
<dbReference type="InterPro" id="IPR033479">
    <property type="entry name" value="dCache_1"/>
</dbReference>
<evidence type="ECO:0000313" key="9">
    <source>
        <dbReference type="EMBL" id="OZY86729.1"/>
    </source>
</evidence>
<gene>
    <name evidence="9" type="ORF">CBP51_06875</name>
</gene>
<organism evidence="9 10">
    <name type="scientific">Cellvibrio mixtus</name>
    <dbReference type="NCBI Taxonomy" id="39650"/>
    <lineage>
        <taxon>Bacteria</taxon>
        <taxon>Pseudomonadati</taxon>
        <taxon>Pseudomonadota</taxon>
        <taxon>Gammaproteobacteria</taxon>
        <taxon>Cellvibrionales</taxon>
        <taxon>Cellvibrionaceae</taxon>
        <taxon>Cellvibrio</taxon>
    </lineage>
</organism>
<feature type="transmembrane region" description="Helical" evidence="7">
    <location>
        <begin position="20"/>
        <end position="39"/>
    </location>
</feature>
<evidence type="ECO:0000256" key="7">
    <source>
        <dbReference type="SAM" id="Phobius"/>
    </source>
</evidence>
<name>A0A266QBJ9_9GAMM</name>
<feature type="coiled-coil region" evidence="6">
    <location>
        <begin position="720"/>
        <end position="747"/>
    </location>
</feature>
<dbReference type="Gene3D" id="3.30.450.20">
    <property type="entry name" value="PAS domain"/>
    <property type="match status" value="1"/>
</dbReference>
<keyword evidence="4 7" id="KW-1133">Transmembrane helix</keyword>
<keyword evidence="2" id="KW-1003">Cell membrane</keyword>
<evidence type="ECO:0000256" key="3">
    <source>
        <dbReference type="ARBA" id="ARBA00022692"/>
    </source>
</evidence>
<dbReference type="STRING" id="1209072.GCA_000766945_00004"/>
<dbReference type="GO" id="GO:0005886">
    <property type="term" value="C:plasma membrane"/>
    <property type="evidence" value="ECO:0007669"/>
    <property type="project" value="UniProtKB-SubCell"/>
</dbReference>
<sequence>MNMEKFEARQFTVRYNNIMLYTFLAVLLVSALLISIQTISETKNKNIQLIEQFKTEAIAIDNLIVRVTVLLDLMQNNAEDFFLNPRPVASIYFNGLADVGTNEYGLDNVPVPYSIADAGNLTGQGDLARLSPELKNEIEMAFNLNSDFKSTLKSVPNAAWVYYTSKNKFINIYPWIPSAEFKFTDKLYQKEFYTLGVPAANPGKTIFWTSVYLDEAGKGVMVTAAKPVYNQDEFLGTVAIDFTLDELGNYVKAFRPELGELSIINSTGQLLAHTKLPLTETSVFKDAIPAGVNLDAIAPSCADLKLVRLNQGYQMVCIQLKNAPWKLLYIEKNQSFVSRIFSSIGTVFVVLLASLGILLYFIKKITFREFIYPAASLVRHISKHGMGDRAPNRRVPAAWLPWFAKISETFQQNRNLINEIKQKNTELTDLNIALERYMPKFILIVSLDEGCGATNIGSYFASSLAKNSSDKKTVYMEYPANTQMSAAFGYDDSERVHKHANGFDIWNDFDLGEVPEEAESSLLMTKILNQYANIVMHATVKGDIDHFIDVYLEPLFRYTKAIVVMVPNTDKTGDKTAAVIKSIQRHVRQDQTTLYTILNRVSENLEVDVKVNFDIPYVADLQPVTRAAFSIPEPAAKAINEIVERIERVHQVCIFIPTTINIDQPFDSAIYVNRTMVFLGEKFGGATSSQARGVWNSDDSGIVNEVVHLVVSYTTEDDLNRFANEVIEFIKLLKDELQQEAMALEINKKMILV</sequence>
<comment type="subcellular location">
    <subcellularLocation>
        <location evidence="1">Cell membrane</location>
        <topology evidence="1">Multi-pass membrane protein</topology>
    </subcellularLocation>
</comment>
<keyword evidence="10" id="KW-1185">Reference proteome</keyword>
<feature type="transmembrane region" description="Helical" evidence="7">
    <location>
        <begin position="340"/>
        <end position="362"/>
    </location>
</feature>
<evidence type="ECO:0000259" key="8">
    <source>
        <dbReference type="Pfam" id="PF02743"/>
    </source>
</evidence>
<feature type="domain" description="Cache" evidence="8">
    <location>
        <begin position="137"/>
        <end position="284"/>
    </location>
</feature>
<keyword evidence="5 7" id="KW-0472">Membrane</keyword>
<evidence type="ECO:0000256" key="2">
    <source>
        <dbReference type="ARBA" id="ARBA00022475"/>
    </source>
</evidence>
<evidence type="ECO:0000313" key="10">
    <source>
        <dbReference type="Proteomes" id="UP000216101"/>
    </source>
</evidence>
<evidence type="ECO:0000256" key="4">
    <source>
        <dbReference type="ARBA" id="ARBA00022989"/>
    </source>
</evidence>
<keyword evidence="6" id="KW-0175">Coiled coil</keyword>
<dbReference type="AlphaFoldDB" id="A0A266QBJ9"/>
<feature type="coiled-coil region" evidence="6">
    <location>
        <begin position="406"/>
        <end position="433"/>
    </location>
</feature>
<evidence type="ECO:0000256" key="6">
    <source>
        <dbReference type="SAM" id="Coils"/>
    </source>
</evidence>
<evidence type="ECO:0000256" key="1">
    <source>
        <dbReference type="ARBA" id="ARBA00004651"/>
    </source>
</evidence>
<dbReference type="EMBL" id="NHNI01000001">
    <property type="protein sequence ID" value="OZY86729.1"/>
    <property type="molecule type" value="Genomic_DNA"/>
</dbReference>